<dbReference type="RefSeq" id="WP_344813967.1">
    <property type="nucleotide sequence ID" value="NZ_BAAAYX010000020.1"/>
</dbReference>
<dbReference type="Pfam" id="PF02586">
    <property type="entry name" value="SRAP"/>
    <property type="match status" value="1"/>
</dbReference>
<comment type="similarity">
    <text evidence="1 8">Belongs to the SOS response-associated peptidase family.</text>
</comment>
<keyword evidence="3" id="KW-0227">DNA damage</keyword>
<gene>
    <name evidence="10" type="ORF">GCM10022204_37290</name>
</gene>
<keyword evidence="2 8" id="KW-0645">Protease</keyword>
<organism evidence="10 11">
    <name type="scientific">Microlunatus aurantiacus</name>
    <dbReference type="NCBI Taxonomy" id="446786"/>
    <lineage>
        <taxon>Bacteria</taxon>
        <taxon>Bacillati</taxon>
        <taxon>Actinomycetota</taxon>
        <taxon>Actinomycetes</taxon>
        <taxon>Propionibacteriales</taxon>
        <taxon>Propionibacteriaceae</taxon>
        <taxon>Microlunatus</taxon>
    </lineage>
</organism>
<comment type="caution">
    <text evidence="10">The sequence shown here is derived from an EMBL/GenBank/DDBJ whole genome shotgun (WGS) entry which is preliminary data.</text>
</comment>
<keyword evidence="5" id="KW-0190">Covalent protein-DNA linkage</keyword>
<evidence type="ECO:0000313" key="10">
    <source>
        <dbReference type="EMBL" id="GAA3714658.1"/>
    </source>
</evidence>
<keyword evidence="11" id="KW-1185">Reference proteome</keyword>
<sequence length="273" mass="29842">MCGRYASSSRPETLVQEFDIDEILGELPGPDFNVAPTVAVPAVLERRSRTEDTVVRRLSPLVWGLVPSWAKDAKGGARMINARVETVAEKPAFRRAFATRRCLLPADGFYEWYAPEATERVLGRAPVAAGKGSAKARKQPFFIHRADGSLLVMAGIYEIWRDPAKDADDDTAWLRTCSVITTEATDAVGHLHDRMPMVVPRSAWDSWLDPTVTDPQTALDLLQVTEAEALEAYAVSTAVNKVSNNDPSLLEPLAVDDPDEATQDAGPAQDTLL</sequence>
<dbReference type="InterPro" id="IPR036590">
    <property type="entry name" value="SRAP-like"/>
</dbReference>
<dbReference type="EC" id="3.4.-.-" evidence="8"/>
<dbReference type="Proteomes" id="UP001500051">
    <property type="component" value="Unassembled WGS sequence"/>
</dbReference>
<protein>
    <recommendedName>
        <fullName evidence="8">Abasic site processing protein</fullName>
        <ecNumber evidence="8">3.4.-.-</ecNumber>
    </recommendedName>
</protein>
<feature type="region of interest" description="Disordered" evidence="9">
    <location>
        <begin position="249"/>
        <end position="273"/>
    </location>
</feature>
<dbReference type="Gene3D" id="3.90.1680.10">
    <property type="entry name" value="SOS response associated peptidase-like"/>
    <property type="match status" value="1"/>
</dbReference>
<evidence type="ECO:0000256" key="7">
    <source>
        <dbReference type="ARBA" id="ARBA00023239"/>
    </source>
</evidence>
<dbReference type="EMBL" id="BAAAYX010000020">
    <property type="protein sequence ID" value="GAA3714658.1"/>
    <property type="molecule type" value="Genomic_DNA"/>
</dbReference>
<evidence type="ECO:0000256" key="5">
    <source>
        <dbReference type="ARBA" id="ARBA00023124"/>
    </source>
</evidence>
<keyword evidence="7" id="KW-0456">Lyase</keyword>
<evidence type="ECO:0000256" key="1">
    <source>
        <dbReference type="ARBA" id="ARBA00008136"/>
    </source>
</evidence>
<keyword evidence="4 8" id="KW-0378">Hydrolase</keyword>
<evidence type="ECO:0000256" key="8">
    <source>
        <dbReference type="RuleBase" id="RU364100"/>
    </source>
</evidence>
<evidence type="ECO:0000256" key="4">
    <source>
        <dbReference type="ARBA" id="ARBA00022801"/>
    </source>
</evidence>
<evidence type="ECO:0000256" key="9">
    <source>
        <dbReference type="SAM" id="MobiDB-lite"/>
    </source>
</evidence>
<evidence type="ECO:0000256" key="3">
    <source>
        <dbReference type="ARBA" id="ARBA00022763"/>
    </source>
</evidence>
<evidence type="ECO:0000313" key="11">
    <source>
        <dbReference type="Proteomes" id="UP001500051"/>
    </source>
</evidence>
<accession>A0ABP7EAW1</accession>
<evidence type="ECO:0000256" key="6">
    <source>
        <dbReference type="ARBA" id="ARBA00023125"/>
    </source>
</evidence>
<reference evidence="11" key="1">
    <citation type="journal article" date="2019" name="Int. J. Syst. Evol. Microbiol.">
        <title>The Global Catalogue of Microorganisms (GCM) 10K type strain sequencing project: providing services to taxonomists for standard genome sequencing and annotation.</title>
        <authorList>
            <consortium name="The Broad Institute Genomics Platform"/>
            <consortium name="The Broad Institute Genome Sequencing Center for Infectious Disease"/>
            <person name="Wu L."/>
            <person name="Ma J."/>
        </authorList>
    </citation>
    <scope>NUCLEOTIDE SEQUENCE [LARGE SCALE GENOMIC DNA]</scope>
    <source>
        <strain evidence="11">JCM 16548</strain>
    </source>
</reference>
<dbReference type="InterPro" id="IPR003738">
    <property type="entry name" value="SRAP"/>
</dbReference>
<evidence type="ECO:0000256" key="2">
    <source>
        <dbReference type="ARBA" id="ARBA00022670"/>
    </source>
</evidence>
<name>A0ABP7EAW1_9ACTN</name>
<dbReference type="PANTHER" id="PTHR13604">
    <property type="entry name" value="DC12-RELATED"/>
    <property type="match status" value="1"/>
</dbReference>
<dbReference type="PANTHER" id="PTHR13604:SF0">
    <property type="entry name" value="ABASIC SITE PROCESSING PROTEIN HMCES"/>
    <property type="match status" value="1"/>
</dbReference>
<proteinExistence type="inferred from homology"/>
<keyword evidence="6" id="KW-0238">DNA-binding</keyword>
<dbReference type="SUPFAM" id="SSF143081">
    <property type="entry name" value="BB1717-like"/>
    <property type="match status" value="1"/>
</dbReference>